<evidence type="ECO:0000256" key="7">
    <source>
        <dbReference type="RuleBase" id="RU000320"/>
    </source>
</evidence>
<dbReference type="GO" id="GO:0042773">
    <property type="term" value="P:ATP synthesis coupled electron transport"/>
    <property type="evidence" value="ECO:0007669"/>
    <property type="project" value="InterPro"/>
</dbReference>
<dbReference type="Proteomes" id="UP000094056">
    <property type="component" value="Unassembled WGS sequence"/>
</dbReference>
<evidence type="ECO:0000256" key="2">
    <source>
        <dbReference type="ARBA" id="ARBA00005346"/>
    </source>
</evidence>
<feature type="transmembrane region" description="Helical" evidence="8">
    <location>
        <begin position="211"/>
        <end position="230"/>
    </location>
</feature>
<dbReference type="InterPro" id="IPR003918">
    <property type="entry name" value="NADH_UbQ_OxRdtase"/>
</dbReference>
<evidence type="ECO:0000256" key="6">
    <source>
        <dbReference type="ARBA" id="ARBA00023136"/>
    </source>
</evidence>
<dbReference type="GO" id="GO:0008137">
    <property type="term" value="F:NADH dehydrogenase (ubiquinone) activity"/>
    <property type="evidence" value="ECO:0007669"/>
    <property type="project" value="InterPro"/>
</dbReference>
<feature type="transmembrane region" description="Helical" evidence="8">
    <location>
        <begin position="139"/>
        <end position="157"/>
    </location>
</feature>
<feature type="transmembrane region" description="Helical" evidence="8">
    <location>
        <begin position="282"/>
        <end position="303"/>
    </location>
</feature>
<feature type="transmembrane region" description="Helical" evidence="8">
    <location>
        <begin position="32"/>
        <end position="56"/>
    </location>
</feature>
<dbReference type="AlphaFoldDB" id="A0A1E3XAM1"/>
<dbReference type="PANTHER" id="PTHR42703">
    <property type="entry name" value="NADH DEHYDROGENASE"/>
    <property type="match status" value="1"/>
</dbReference>
<evidence type="ECO:0000256" key="4">
    <source>
        <dbReference type="ARBA" id="ARBA00022692"/>
    </source>
</evidence>
<dbReference type="InterPro" id="IPR001750">
    <property type="entry name" value="ND/Mrp_TM"/>
</dbReference>
<evidence type="ECO:0000259" key="9">
    <source>
        <dbReference type="Pfam" id="PF00361"/>
    </source>
</evidence>
<evidence type="ECO:0000256" key="8">
    <source>
        <dbReference type="SAM" id="Phobius"/>
    </source>
</evidence>
<comment type="similarity">
    <text evidence="2">Belongs to the CPA3 antiporters (TC 2.A.63) subunit D family.</text>
</comment>
<dbReference type="Pfam" id="PF00361">
    <property type="entry name" value="Proton_antipo_M"/>
    <property type="match status" value="1"/>
</dbReference>
<feature type="transmembrane region" description="Helical" evidence="8">
    <location>
        <begin position="169"/>
        <end position="191"/>
    </location>
</feature>
<feature type="transmembrane region" description="Helical" evidence="8">
    <location>
        <begin position="381"/>
        <end position="406"/>
    </location>
</feature>
<evidence type="ECO:0000313" key="11">
    <source>
        <dbReference type="Proteomes" id="UP000094056"/>
    </source>
</evidence>
<feature type="transmembrane region" description="Helical" evidence="8">
    <location>
        <begin position="242"/>
        <end position="262"/>
    </location>
</feature>
<accession>A0A1E3XAM1</accession>
<keyword evidence="4 7" id="KW-0812">Transmembrane</keyword>
<feature type="transmembrane region" description="Helical" evidence="8">
    <location>
        <begin position="492"/>
        <end position="518"/>
    </location>
</feature>
<organism evidence="10 11">
    <name type="scientific">Candidatus Scalindua rubra</name>
    <dbReference type="NCBI Taxonomy" id="1872076"/>
    <lineage>
        <taxon>Bacteria</taxon>
        <taxon>Pseudomonadati</taxon>
        <taxon>Planctomycetota</taxon>
        <taxon>Candidatus Brocadiia</taxon>
        <taxon>Candidatus Brocadiales</taxon>
        <taxon>Candidatus Scalinduaceae</taxon>
        <taxon>Candidatus Scalindua</taxon>
    </lineage>
</organism>
<sequence>MKTIQDLPILVIVIPLIFAIIIPLVGRLNRLLPWIIATTVTFFCFLISISLLITVLDTGTISYWLGGWEPPWGIEYVIDYLNAFVLVVVSFIAFIVSFYSRRSVEMEINEDKIPTFYCIYILFITGLMGVVVTGDIFNIYVFLEILSLAGYALIAIGRKREALIASYNYLILGTIAATFILIGIGYIYMATGTLNIGDLQERLPALYRSKMVLAALAFFTVGLSLKLALFPLHTWLPGAYTYAPTVVSSIMAATATKVGAYAMLRIMFSVFKIEFDIHFVPIANILIVISSIAIIAGSVLAIVQTNLKMMLAYSSIGQIGYIVLGAVLANQVAMTGSIMHILNHALMKGALFMVVGCVVYKTGIEDISGLRGMGKKMPFTMAVFTIAGLSMMGVPLTVGFVSKWYIAIGALNADLWHLIPVIIIGSLLSAVYFWRIIANIYFPEELPEHELQNTDGGAKIPDHEPKDINHHPVIHDTYSEAPWSMLAPTMALAVLCIVFGITATSPISIAAKAAVMLLQ</sequence>
<evidence type="ECO:0000313" key="10">
    <source>
        <dbReference type="EMBL" id="ODS32676.1"/>
    </source>
</evidence>
<dbReference type="PRINTS" id="PR01437">
    <property type="entry name" value="NUOXDRDTASE4"/>
</dbReference>
<dbReference type="InterPro" id="IPR050586">
    <property type="entry name" value="CPA3_Na-H_Antiporter_D"/>
</dbReference>
<feature type="transmembrane region" description="Helical" evidence="8">
    <location>
        <begin position="6"/>
        <end position="25"/>
    </location>
</feature>
<feature type="transmembrane region" description="Helical" evidence="8">
    <location>
        <begin position="418"/>
        <end position="437"/>
    </location>
</feature>
<comment type="caution">
    <text evidence="10">The sequence shown here is derived from an EMBL/GenBank/DDBJ whole genome shotgun (WGS) entry which is preliminary data.</text>
</comment>
<reference evidence="10 11" key="1">
    <citation type="submission" date="2016-07" db="EMBL/GenBank/DDBJ databases">
        <title>Draft genome of Scalindua rubra, obtained from a brine-seawater interface in the Red Sea, sheds light on salt adaptation in anammox bacteria.</title>
        <authorList>
            <person name="Speth D.R."/>
            <person name="Lagkouvardos I."/>
            <person name="Wang Y."/>
            <person name="Qian P.-Y."/>
            <person name="Dutilh B.E."/>
            <person name="Jetten M.S."/>
        </authorList>
    </citation>
    <scope>NUCLEOTIDE SEQUENCE [LARGE SCALE GENOMIC DNA]</scope>
    <source>
        <strain evidence="10">BSI-1</strain>
    </source>
</reference>
<feature type="transmembrane region" description="Helical" evidence="8">
    <location>
        <begin position="113"/>
        <end position="133"/>
    </location>
</feature>
<name>A0A1E3XAM1_9BACT</name>
<dbReference type="GO" id="GO:0005886">
    <property type="term" value="C:plasma membrane"/>
    <property type="evidence" value="ECO:0007669"/>
    <property type="project" value="UniProtKB-SubCell"/>
</dbReference>
<dbReference type="EMBL" id="MAYW01000052">
    <property type="protein sequence ID" value="ODS32676.1"/>
    <property type="molecule type" value="Genomic_DNA"/>
</dbReference>
<feature type="domain" description="NADH:quinone oxidoreductase/Mrp antiporter transmembrane" evidence="9">
    <location>
        <begin position="134"/>
        <end position="428"/>
    </location>
</feature>
<evidence type="ECO:0000256" key="1">
    <source>
        <dbReference type="ARBA" id="ARBA00004651"/>
    </source>
</evidence>
<comment type="subcellular location">
    <subcellularLocation>
        <location evidence="1">Cell membrane</location>
        <topology evidence="1">Multi-pass membrane protein</topology>
    </subcellularLocation>
    <subcellularLocation>
        <location evidence="7">Membrane</location>
        <topology evidence="7">Multi-pass membrane protein</topology>
    </subcellularLocation>
</comment>
<gene>
    <name evidence="10" type="primary">nuoN</name>
    <name evidence="10" type="ORF">SCARUB_02172</name>
</gene>
<protein>
    <submittedName>
        <fullName evidence="10">NAD(P)H-quinone oxidoreductase chain 2</fullName>
    </submittedName>
</protein>
<proteinExistence type="inferred from homology"/>
<dbReference type="PANTHER" id="PTHR42703:SF1">
    <property type="entry name" value="NA(+)_H(+) ANTIPORTER SUBUNIT D1"/>
    <property type="match status" value="1"/>
</dbReference>
<evidence type="ECO:0000256" key="3">
    <source>
        <dbReference type="ARBA" id="ARBA00022475"/>
    </source>
</evidence>
<dbReference type="PATRIC" id="fig|1872076.5.peg.2561"/>
<evidence type="ECO:0000256" key="5">
    <source>
        <dbReference type="ARBA" id="ARBA00022989"/>
    </source>
</evidence>
<keyword evidence="3" id="KW-1003">Cell membrane</keyword>
<keyword evidence="6 8" id="KW-0472">Membrane</keyword>
<feature type="transmembrane region" description="Helical" evidence="8">
    <location>
        <begin position="76"/>
        <end position="101"/>
    </location>
</feature>
<keyword evidence="5 8" id="KW-1133">Transmembrane helix</keyword>